<protein>
    <submittedName>
        <fullName evidence="2">Ribosomal L7Ae/L30e/S12e/Gadd45 family protein</fullName>
    </submittedName>
</protein>
<dbReference type="Gene3D" id="3.30.1330.30">
    <property type="match status" value="1"/>
</dbReference>
<dbReference type="SUPFAM" id="SSF55315">
    <property type="entry name" value="L30e-like"/>
    <property type="match status" value="1"/>
</dbReference>
<name>A0ABV1E4I1_9FIRM</name>
<dbReference type="RefSeq" id="WP_349219767.1">
    <property type="nucleotide sequence ID" value="NZ_JBBMFD010000015.1"/>
</dbReference>
<evidence type="ECO:0000313" key="3">
    <source>
        <dbReference type="Proteomes" id="UP001489509"/>
    </source>
</evidence>
<reference evidence="2 3" key="1">
    <citation type="submission" date="2024-03" db="EMBL/GenBank/DDBJ databases">
        <title>Human intestinal bacterial collection.</title>
        <authorList>
            <person name="Pauvert C."/>
            <person name="Hitch T.C.A."/>
            <person name="Clavel T."/>
        </authorList>
    </citation>
    <scope>NUCLEOTIDE SEQUENCE [LARGE SCALE GENOMIC DNA]</scope>
    <source>
        <strain evidence="2 3">CLA-JM-H44</strain>
    </source>
</reference>
<dbReference type="Pfam" id="PF01248">
    <property type="entry name" value="Ribosomal_L7Ae"/>
    <property type="match status" value="1"/>
</dbReference>
<keyword evidence="3" id="KW-1185">Reference proteome</keyword>
<dbReference type="EMBL" id="JBBMFD010000015">
    <property type="protein sequence ID" value="MEQ2440953.1"/>
    <property type="molecule type" value="Genomic_DNA"/>
</dbReference>
<dbReference type="InterPro" id="IPR029064">
    <property type="entry name" value="Ribosomal_eL30-like_sf"/>
</dbReference>
<proteinExistence type="predicted"/>
<feature type="domain" description="Ribosomal protein eL8/eL30/eS12/Gadd45" evidence="1">
    <location>
        <begin position="4"/>
        <end position="93"/>
    </location>
</feature>
<evidence type="ECO:0000313" key="2">
    <source>
        <dbReference type="EMBL" id="MEQ2440953.1"/>
    </source>
</evidence>
<evidence type="ECO:0000259" key="1">
    <source>
        <dbReference type="Pfam" id="PF01248"/>
    </source>
</evidence>
<dbReference type="InterPro" id="IPR004038">
    <property type="entry name" value="Ribosomal_eL8/eL30/eS12/Gad45"/>
</dbReference>
<dbReference type="Proteomes" id="UP001489509">
    <property type="component" value="Unassembled WGS sequence"/>
</dbReference>
<sequence>MKDKLLNLLGIARRAGKITMGMDPVKSSIAKGETRVVLLARDFSSRSASGIESVCEEWGQECLHLGQSMDEIGMAIGKRVGVISVNDAGFAKKVRELCRFENEGGTAL</sequence>
<accession>A0ABV1E4I1</accession>
<comment type="caution">
    <text evidence="2">The sequence shown here is derived from an EMBL/GenBank/DDBJ whole genome shotgun (WGS) entry which is preliminary data.</text>
</comment>
<gene>
    <name evidence="2" type="ORF">WMO26_08960</name>
</gene>
<organism evidence="2 3">
    <name type="scientific">Solibaculum intestinale</name>
    <dbReference type="NCBI Taxonomy" id="3133165"/>
    <lineage>
        <taxon>Bacteria</taxon>
        <taxon>Bacillati</taxon>
        <taxon>Bacillota</taxon>
        <taxon>Clostridia</taxon>
        <taxon>Eubacteriales</taxon>
        <taxon>Oscillospiraceae</taxon>
        <taxon>Solibaculum</taxon>
    </lineage>
</organism>